<name>A0AAV4JSB1_9GAST</name>
<proteinExistence type="predicted"/>
<reference evidence="1 2" key="1">
    <citation type="journal article" date="2021" name="Elife">
        <title>Chloroplast acquisition without the gene transfer in kleptoplastic sea slugs, Plakobranchus ocellatus.</title>
        <authorList>
            <person name="Maeda T."/>
            <person name="Takahashi S."/>
            <person name="Yoshida T."/>
            <person name="Shimamura S."/>
            <person name="Takaki Y."/>
            <person name="Nagai Y."/>
            <person name="Toyoda A."/>
            <person name="Suzuki Y."/>
            <person name="Arimoto A."/>
            <person name="Ishii H."/>
            <person name="Satoh N."/>
            <person name="Nishiyama T."/>
            <person name="Hasebe M."/>
            <person name="Maruyama T."/>
            <person name="Minagawa J."/>
            <person name="Obokata J."/>
            <person name="Shigenobu S."/>
        </authorList>
    </citation>
    <scope>NUCLEOTIDE SEQUENCE [LARGE SCALE GENOMIC DNA]</scope>
</reference>
<gene>
    <name evidence="1" type="ORF">ElyMa_003447300</name>
</gene>
<accession>A0AAV4JSB1</accession>
<protein>
    <submittedName>
        <fullName evidence="1">Uncharacterized protein</fullName>
    </submittedName>
</protein>
<dbReference type="AlphaFoldDB" id="A0AAV4JSB1"/>
<evidence type="ECO:0000313" key="1">
    <source>
        <dbReference type="EMBL" id="GFS25668.1"/>
    </source>
</evidence>
<dbReference type="EMBL" id="BMAT01007070">
    <property type="protein sequence ID" value="GFS25668.1"/>
    <property type="molecule type" value="Genomic_DNA"/>
</dbReference>
<comment type="caution">
    <text evidence="1">The sequence shown here is derived from an EMBL/GenBank/DDBJ whole genome shotgun (WGS) entry which is preliminary data.</text>
</comment>
<evidence type="ECO:0000313" key="2">
    <source>
        <dbReference type="Proteomes" id="UP000762676"/>
    </source>
</evidence>
<keyword evidence="2" id="KW-1185">Reference proteome</keyword>
<organism evidence="1 2">
    <name type="scientific">Elysia marginata</name>
    <dbReference type="NCBI Taxonomy" id="1093978"/>
    <lineage>
        <taxon>Eukaryota</taxon>
        <taxon>Metazoa</taxon>
        <taxon>Spiralia</taxon>
        <taxon>Lophotrochozoa</taxon>
        <taxon>Mollusca</taxon>
        <taxon>Gastropoda</taxon>
        <taxon>Heterobranchia</taxon>
        <taxon>Euthyneura</taxon>
        <taxon>Panpulmonata</taxon>
        <taxon>Sacoglossa</taxon>
        <taxon>Placobranchoidea</taxon>
        <taxon>Plakobranchidae</taxon>
        <taxon>Elysia</taxon>
    </lineage>
</organism>
<dbReference type="Proteomes" id="UP000762676">
    <property type="component" value="Unassembled WGS sequence"/>
</dbReference>
<sequence>MHSVNCRGQCFCHGYRQCQIGDSELYISQSSRLENLGQTHRKGRMPQNLELQLRHLSLSGQRYDCLIALFFRVSPLGLYRLIYHYGTFRKRVWWNFSAR</sequence>